<evidence type="ECO:0000313" key="2">
    <source>
        <dbReference type="EMBL" id="KAG8468787.1"/>
    </source>
</evidence>
<feature type="compositionally biased region" description="Gly residues" evidence="1">
    <location>
        <begin position="427"/>
        <end position="441"/>
    </location>
</feature>
<feature type="compositionally biased region" description="Gly residues" evidence="1">
    <location>
        <begin position="390"/>
        <end position="402"/>
    </location>
</feature>
<feature type="region of interest" description="Disordered" evidence="1">
    <location>
        <begin position="337"/>
        <end position="501"/>
    </location>
</feature>
<comment type="caution">
    <text evidence="2">The sequence shown here is derived from an EMBL/GenBank/DDBJ whole genome shotgun (WGS) entry which is preliminary data.</text>
</comment>
<feature type="compositionally biased region" description="Low complexity" evidence="1">
    <location>
        <begin position="205"/>
        <end position="221"/>
    </location>
</feature>
<proteinExistence type="predicted"/>
<keyword evidence="3" id="KW-1185">Reference proteome</keyword>
<dbReference type="Proteomes" id="UP000751190">
    <property type="component" value="Unassembled WGS sequence"/>
</dbReference>
<evidence type="ECO:0000313" key="3">
    <source>
        <dbReference type="Proteomes" id="UP000751190"/>
    </source>
</evidence>
<organism evidence="2 3">
    <name type="scientific">Diacronema lutheri</name>
    <name type="common">Unicellular marine alga</name>
    <name type="synonym">Monochrysis lutheri</name>
    <dbReference type="NCBI Taxonomy" id="2081491"/>
    <lineage>
        <taxon>Eukaryota</taxon>
        <taxon>Haptista</taxon>
        <taxon>Haptophyta</taxon>
        <taxon>Pavlovophyceae</taxon>
        <taxon>Pavlovales</taxon>
        <taxon>Pavlovaceae</taxon>
        <taxon>Diacronema</taxon>
    </lineage>
</organism>
<sequence>MLMSRPSAVRARLGNDPLVSVRYTEASGDCFYEAAVCALKELGYFYASVEVLREVVAEATNIETFQVYRLLWAQAAEGFQFMQGVGTLEALRARIRLLGRKVGGRNCVWADGFAMETIATHFRLCLLVVDERMPSSQRFLRIMPKKVEPTSPSAPAAHAAARANIVALEETAALAAKAASALAERTANGGGPVLLAGADATHVRGTAGARQRRAAGSPQLATGGGGGGGGGAGGDATTGGGGRGTAAQSAAASGSGVSSCAGWSAEYDSLVAVMLHASCREHMNLVLYDGRVCHALDSLPPSLLAFWGLAPSAPRPPAADTTTAAAATATTAAVTVATAKRARSDDGTGHGGSEPTSGPASDKVSDKASDVADETPTAGAAVETSAISRGAGGSTGADGTDGGVHDGVHDGVHAHHPVGVSAAAPMGGRGGRGARGVGGRSGSDRPVAAAAQQRAAARQATARAPRPSARPARSRRGVAEAAEAGGANGTDDCAQPDALPS</sequence>
<evidence type="ECO:0000256" key="1">
    <source>
        <dbReference type="SAM" id="MobiDB-lite"/>
    </source>
</evidence>
<feature type="compositionally biased region" description="Low complexity" evidence="1">
    <location>
        <begin position="448"/>
        <end position="471"/>
    </location>
</feature>
<feature type="compositionally biased region" description="Basic and acidic residues" evidence="1">
    <location>
        <begin position="403"/>
        <end position="413"/>
    </location>
</feature>
<evidence type="ECO:0008006" key="4">
    <source>
        <dbReference type="Google" id="ProtNLM"/>
    </source>
</evidence>
<feature type="region of interest" description="Disordered" evidence="1">
    <location>
        <begin position="205"/>
        <end position="249"/>
    </location>
</feature>
<dbReference type="OrthoDB" id="203552at2759"/>
<gene>
    <name evidence="2" type="ORF">KFE25_007305</name>
</gene>
<feature type="compositionally biased region" description="Gly residues" evidence="1">
    <location>
        <begin position="222"/>
        <end position="244"/>
    </location>
</feature>
<reference evidence="2" key="1">
    <citation type="submission" date="2021-05" db="EMBL/GenBank/DDBJ databases">
        <title>The genome of the haptophyte Pavlova lutheri (Diacronema luteri, Pavlovales) - a model for lipid biosynthesis in eukaryotic algae.</title>
        <authorList>
            <person name="Hulatt C.J."/>
            <person name="Posewitz M.C."/>
        </authorList>
    </citation>
    <scope>NUCLEOTIDE SEQUENCE</scope>
    <source>
        <strain evidence="2">NIVA-4/92</strain>
    </source>
</reference>
<dbReference type="AlphaFoldDB" id="A0A8J6CBI6"/>
<dbReference type="EMBL" id="JAGTXO010000003">
    <property type="protein sequence ID" value="KAG8468787.1"/>
    <property type="molecule type" value="Genomic_DNA"/>
</dbReference>
<protein>
    <recommendedName>
        <fullName evidence="4">OTU domain-containing protein</fullName>
    </recommendedName>
</protein>
<accession>A0A8J6CBI6</accession>
<feature type="compositionally biased region" description="Low complexity" evidence="1">
    <location>
        <begin position="417"/>
        <end position="426"/>
    </location>
</feature>
<name>A0A8J6CBI6_DIALT</name>